<organism evidence="1 2">
    <name type="scientific">Candidatus Sodalis endolongispinus</name>
    <dbReference type="NCBI Taxonomy" id="2812662"/>
    <lineage>
        <taxon>Bacteria</taxon>
        <taxon>Pseudomonadati</taxon>
        <taxon>Pseudomonadota</taxon>
        <taxon>Gammaproteobacteria</taxon>
        <taxon>Enterobacterales</taxon>
        <taxon>Bruguierivoracaceae</taxon>
        <taxon>Sodalis</taxon>
    </lineage>
</organism>
<protein>
    <submittedName>
        <fullName evidence="1">Uncharacterized protein</fullName>
    </submittedName>
</protein>
<accession>A0ABS5YDU4</accession>
<gene>
    <name evidence="1" type="ORF">JZM24_15515</name>
</gene>
<comment type="caution">
    <text evidence="1">The sequence shown here is derived from an EMBL/GenBank/DDBJ whole genome shotgun (WGS) entry which is preliminary data.</text>
</comment>
<dbReference type="RefSeq" id="WP_215670783.1">
    <property type="nucleotide sequence ID" value="NZ_JAFJYC010000002.1"/>
</dbReference>
<sequence length="210" mass="22971">MPYSEKDLSAVFTECWPSDLAVPENITSKDFSRVVMMGHATDQTAIVDQNIAALPKGISQTLQQEAANIRSLLTRLPAPEIKVAQNWSGNIESVSVQQVSAHPPSAQLQTFIDKEFRVPVHHPQEVDAWVADGEFIKSLSKGIDLKIDNSHLSYSRWLTDKGSQFIAQAKDSWLGQTGSIAIETAAIRTTIHYGGQQSHESAGVESLSDS</sequence>
<name>A0ABS5YDU4_9GAMM</name>
<keyword evidence="2" id="KW-1185">Reference proteome</keyword>
<dbReference type="Proteomes" id="UP000811282">
    <property type="component" value="Unassembled WGS sequence"/>
</dbReference>
<dbReference type="EMBL" id="JAFJYC010000002">
    <property type="protein sequence ID" value="MBT9433171.1"/>
    <property type="molecule type" value="Genomic_DNA"/>
</dbReference>
<evidence type="ECO:0000313" key="2">
    <source>
        <dbReference type="Proteomes" id="UP000811282"/>
    </source>
</evidence>
<reference evidence="1 2" key="1">
    <citation type="journal article" date="2021" name="Genome Biol. Evol.">
        <title>The evolution of interdependence in a four-way mealybug symbiosis.</title>
        <authorList>
            <person name="Garber A.I."/>
            <person name="Kupper M."/>
            <person name="Laetsch D.R."/>
            <person name="Weldon S.R."/>
            <person name="Ladinsky M.S."/>
            <person name="Bjorkman P.J."/>
            <person name="McCutcheon J.P."/>
        </authorList>
    </citation>
    <scope>NUCLEOTIDE SEQUENCE [LARGE SCALE GENOMIC DNA]</scope>
    <source>
        <strain evidence="1">SOD</strain>
    </source>
</reference>
<proteinExistence type="predicted"/>
<evidence type="ECO:0000313" key="1">
    <source>
        <dbReference type="EMBL" id="MBT9433171.1"/>
    </source>
</evidence>